<reference evidence="2" key="1">
    <citation type="journal article" date="2012" name="PLoS ONE">
        <title>Gene sets for utilization of primary and secondary nutrition supplies in the distal gut of endangered iberian lynx.</title>
        <authorList>
            <person name="Alcaide M."/>
            <person name="Messina E."/>
            <person name="Richter M."/>
            <person name="Bargiela R."/>
            <person name="Peplies J."/>
            <person name="Huws S.A."/>
            <person name="Newbold C.J."/>
            <person name="Golyshin P.N."/>
            <person name="Simon M.A."/>
            <person name="Lopez G."/>
            <person name="Yakimov M.M."/>
            <person name="Ferrer M."/>
        </authorList>
    </citation>
    <scope>NUCLEOTIDE SEQUENCE</scope>
</reference>
<keyword evidence="1" id="KW-0472">Membrane</keyword>
<dbReference type="EMBL" id="AMCI01006433">
    <property type="protein sequence ID" value="EJW94343.1"/>
    <property type="molecule type" value="Genomic_DNA"/>
</dbReference>
<feature type="transmembrane region" description="Helical" evidence="1">
    <location>
        <begin position="44"/>
        <end position="62"/>
    </location>
</feature>
<proteinExistence type="predicted"/>
<evidence type="ECO:0000313" key="2">
    <source>
        <dbReference type="EMBL" id="EJW94343.1"/>
    </source>
</evidence>
<gene>
    <name evidence="2" type="ORF">EVA_17551</name>
</gene>
<dbReference type="AlphaFoldDB" id="J9FIT0"/>
<accession>J9FIT0</accession>
<evidence type="ECO:0000256" key="1">
    <source>
        <dbReference type="SAM" id="Phobius"/>
    </source>
</evidence>
<name>J9FIT0_9ZZZZ</name>
<comment type="caution">
    <text evidence="2">The sequence shown here is derived from an EMBL/GenBank/DDBJ whole genome shotgun (WGS) entry which is preliminary data.</text>
</comment>
<sequence>MLLYCSYCAFFLFFGTKVATHATFIKGRFTLCFVGRCLGKKKKMLFFGGGLFCHFIITSRSFL</sequence>
<keyword evidence="1" id="KW-1133">Transmembrane helix</keyword>
<organism evidence="2">
    <name type="scientific">gut metagenome</name>
    <dbReference type="NCBI Taxonomy" id="749906"/>
    <lineage>
        <taxon>unclassified sequences</taxon>
        <taxon>metagenomes</taxon>
        <taxon>organismal metagenomes</taxon>
    </lineage>
</organism>
<protein>
    <submittedName>
        <fullName evidence="2">Membrane protein</fullName>
    </submittedName>
</protein>
<keyword evidence="1" id="KW-0812">Transmembrane</keyword>